<gene>
    <name evidence="7" type="ORF">NAV_LOCUS3078</name>
</gene>
<dbReference type="FunFam" id="1.10.220.10:FF:000004">
    <property type="entry name" value="Annexin"/>
    <property type="match status" value="1"/>
</dbReference>
<dbReference type="GO" id="GO:0005544">
    <property type="term" value="F:calcium-dependent phospholipid binding"/>
    <property type="evidence" value="ECO:0007669"/>
    <property type="project" value="UniProtKB-KW"/>
</dbReference>
<evidence type="ECO:0000256" key="3">
    <source>
        <dbReference type="ARBA" id="ARBA00022837"/>
    </source>
</evidence>
<dbReference type="GO" id="GO:0012506">
    <property type="term" value="C:vesicle membrane"/>
    <property type="evidence" value="ECO:0007669"/>
    <property type="project" value="TreeGrafter"/>
</dbReference>
<keyword evidence="3 6" id="KW-0106">Calcium</keyword>
<dbReference type="FunFam" id="1.10.220.10:FF:000003">
    <property type="entry name" value="Annexin"/>
    <property type="match status" value="1"/>
</dbReference>
<dbReference type="PROSITE" id="PS51897">
    <property type="entry name" value="ANNEXIN_2"/>
    <property type="match status" value="4"/>
</dbReference>
<dbReference type="PANTHER" id="PTHR10502:SF102">
    <property type="entry name" value="ANNEXIN B11"/>
    <property type="match status" value="1"/>
</dbReference>
<dbReference type="PRINTS" id="PR00196">
    <property type="entry name" value="ANNEXIN"/>
</dbReference>
<dbReference type="EMBL" id="UPTC01000370">
    <property type="protein sequence ID" value="VBB28248.1"/>
    <property type="molecule type" value="Genomic_DNA"/>
</dbReference>
<evidence type="ECO:0000256" key="2">
    <source>
        <dbReference type="ARBA" id="ARBA00022737"/>
    </source>
</evidence>
<comment type="domain">
    <text evidence="6">A pair of annexin repeats may form one binding site for calcium and phospholipid.</text>
</comment>
<dbReference type="STRING" id="6277.A0A498SGH9"/>
<keyword evidence="8" id="KW-1185">Reference proteome</keyword>
<dbReference type="FunFam" id="1.10.220.10:FF:000001">
    <property type="entry name" value="Annexin"/>
    <property type="match status" value="1"/>
</dbReference>
<evidence type="ECO:0000256" key="4">
    <source>
        <dbReference type="ARBA" id="ARBA00023216"/>
    </source>
</evidence>
<dbReference type="GO" id="GO:0001786">
    <property type="term" value="F:phosphatidylserine binding"/>
    <property type="evidence" value="ECO:0007669"/>
    <property type="project" value="TreeGrafter"/>
</dbReference>
<dbReference type="Gene3D" id="1.10.220.10">
    <property type="entry name" value="Annexin"/>
    <property type="match status" value="4"/>
</dbReference>
<dbReference type="GO" id="GO:0005737">
    <property type="term" value="C:cytoplasm"/>
    <property type="evidence" value="ECO:0007669"/>
    <property type="project" value="TreeGrafter"/>
</dbReference>
<evidence type="ECO:0000256" key="1">
    <source>
        <dbReference type="ARBA" id="ARBA00007831"/>
    </source>
</evidence>
<dbReference type="SUPFAM" id="SSF47874">
    <property type="entry name" value="Annexin"/>
    <property type="match status" value="1"/>
</dbReference>
<dbReference type="GO" id="GO:0005509">
    <property type="term" value="F:calcium ion binding"/>
    <property type="evidence" value="ECO:0007669"/>
    <property type="project" value="InterPro"/>
</dbReference>
<dbReference type="SMART" id="SM00335">
    <property type="entry name" value="ANX"/>
    <property type="match status" value="4"/>
</dbReference>
<dbReference type="Pfam" id="PF00191">
    <property type="entry name" value="Annexin"/>
    <property type="match status" value="4"/>
</dbReference>
<dbReference type="GO" id="GO:0005634">
    <property type="term" value="C:nucleus"/>
    <property type="evidence" value="ECO:0007669"/>
    <property type="project" value="TreeGrafter"/>
</dbReference>
<evidence type="ECO:0000256" key="5">
    <source>
        <dbReference type="ARBA" id="ARBA00023302"/>
    </source>
</evidence>
<name>A0A498SGH9_ACAVI</name>
<evidence type="ECO:0000313" key="8">
    <source>
        <dbReference type="Proteomes" id="UP000276991"/>
    </source>
</evidence>
<dbReference type="OrthoDB" id="37886at2759"/>
<dbReference type="InterPro" id="IPR001464">
    <property type="entry name" value="Annexin"/>
</dbReference>
<proteinExistence type="inferred from homology"/>
<keyword evidence="5 6" id="KW-0111">Calcium/phospholipid-binding</keyword>
<dbReference type="PANTHER" id="PTHR10502">
    <property type="entry name" value="ANNEXIN"/>
    <property type="match status" value="1"/>
</dbReference>
<organism evidence="7 8">
    <name type="scientific">Acanthocheilonema viteae</name>
    <name type="common">Filarial nematode worm</name>
    <name type="synonym">Dipetalonema viteae</name>
    <dbReference type="NCBI Taxonomy" id="6277"/>
    <lineage>
        <taxon>Eukaryota</taxon>
        <taxon>Metazoa</taxon>
        <taxon>Ecdysozoa</taxon>
        <taxon>Nematoda</taxon>
        <taxon>Chromadorea</taxon>
        <taxon>Rhabditida</taxon>
        <taxon>Spirurina</taxon>
        <taxon>Spiruromorpha</taxon>
        <taxon>Filarioidea</taxon>
        <taxon>Onchocercidae</taxon>
        <taxon>Acanthocheilonema</taxon>
    </lineage>
</organism>
<comment type="similarity">
    <text evidence="1 6">Belongs to the annexin family.</text>
</comment>
<dbReference type="InterPro" id="IPR018502">
    <property type="entry name" value="Annexin_repeat"/>
</dbReference>
<dbReference type="FunFam" id="1.10.220.10:FF:000002">
    <property type="entry name" value="Annexin"/>
    <property type="match status" value="1"/>
</dbReference>
<dbReference type="Proteomes" id="UP000276991">
    <property type="component" value="Unassembled WGS sequence"/>
</dbReference>
<reference evidence="7 8" key="1">
    <citation type="submission" date="2018-08" db="EMBL/GenBank/DDBJ databases">
        <authorList>
            <person name="Laetsch R D."/>
            <person name="Stevens L."/>
            <person name="Kumar S."/>
            <person name="Blaxter L. M."/>
        </authorList>
    </citation>
    <scope>NUCLEOTIDE SEQUENCE [LARGE SCALE GENOMIC DNA]</scope>
</reference>
<accession>A0A498SGH9</accession>
<dbReference type="GO" id="GO:0005886">
    <property type="term" value="C:plasma membrane"/>
    <property type="evidence" value="ECO:0007669"/>
    <property type="project" value="TreeGrafter"/>
</dbReference>
<dbReference type="InterPro" id="IPR037104">
    <property type="entry name" value="Annexin_sf"/>
</dbReference>
<dbReference type="PROSITE" id="PS00223">
    <property type="entry name" value="ANNEXIN_1"/>
    <property type="match status" value="2"/>
</dbReference>
<evidence type="ECO:0000313" key="7">
    <source>
        <dbReference type="EMBL" id="VBB28248.1"/>
    </source>
</evidence>
<keyword evidence="4 6" id="KW-0041">Annexin</keyword>
<protein>
    <recommendedName>
        <fullName evidence="6">Annexin</fullName>
    </recommendedName>
</protein>
<dbReference type="InterPro" id="IPR018252">
    <property type="entry name" value="Annexin_repeat_CS"/>
</dbReference>
<sequence>MFRYRDQFFGTIKPQVNFDPEQCAEILHKAMKGIGCNREKVLHVLTTINNDQRQVTALQYKSMYGKDLMNSLKSELHGDFEDVILALMMTPSEYDARKIHHAIFGIGTKEKILIEIICSRTNEQILRIKEKYEEEYGESLEDSIKGDTSGHFEHLLISLLQGNRDGSTKIDYLKANQDAHELEQSGEKRWGTSESTFIKILVTENFSQLQQVLNDYKQITGHDIGEAIRNEFSGDIMEGLLALVKNIQNQPGYFAYELYQAMKGLGTNDKDLIRIIVSRSEIDLALIKQQYEQSYGQSLVDSIRSECSGAFRDTLIALVQGN</sequence>
<evidence type="ECO:0000256" key="6">
    <source>
        <dbReference type="RuleBase" id="RU003540"/>
    </source>
</evidence>
<dbReference type="AlphaFoldDB" id="A0A498SGH9"/>
<keyword evidence="2 6" id="KW-0677">Repeat</keyword>